<dbReference type="InterPro" id="IPR001611">
    <property type="entry name" value="Leu-rich_rpt"/>
</dbReference>
<dbReference type="EMBL" id="CAXDID020000906">
    <property type="protein sequence ID" value="CAL6115706.1"/>
    <property type="molecule type" value="Genomic_DNA"/>
</dbReference>
<evidence type="ECO:0000313" key="3">
    <source>
        <dbReference type="Proteomes" id="UP001642409"/>
    </source>
</evidence>
<dbReference type="PROSITE" id="PS51450">
    <property type="entry name" value="LRR"/>
    <property type="match status" value="2"/>
</dbReference>
<organism evidence="1">
    <name type="scientific">Hexamita inflata</name>
    <dbReference type="NCBI Taxonomy" id="28002"/>
    <lineage>
        <taxon>Eukaryota</taxon>
        <taxon>Metamonada</taxon>
        <taxon>Diplomonadida</taxon>
        <taxon>Hexamitidae</taxon>
        <taxon>Hexamitinae</taxon>
        <taxon>Hexamita</taxon>
    </lineage>
</organism>
<comment type="caution">
    <text evidence="1">The sequence shown here is derived from an EMBL/GenBank/DDBJ whole genome shotgun (WGS) entry which is preliminary data.</text>
</comment>
<name>A0AA86TUM1_9EUKA</name>
<proteinExistence type="predicted"/>
<keyword evidence="3" id="KW-1185">Reference proteome</keyword>
<reference evidence="2 3" key="2">
    <citation type="submission" date="2024-07" db="EMBL/GenBank/DDBJ databases">
        <authorList>
            <person name="Akdeniz Z."/>
        </authorList>
    </citation>
    <scope>NUCLEOTIDE SEQUENCE [LARGE SCALE GENOMIC DNA]</scope>
</reference>
<evidence type="ECO:0000313" key="2">
    <source>
        <dbReference type="EMBL" id="CAL6115706.1"/>
    </source>
</evidence>
<accession>A0AA86TUM1</accession>
<dbReference type="SUPFAM" id="SSF52058">
    <property type="entry name" value="L domain-like"/>
    <property type="match status" value="1"/>
</dbReference>
<dbReference type="InterPro" id="IPR032675">
    <property type="entry name" value="LRR_dom_sf"/>
</dbReference>
<dbReference type="AlphaFoldDB" id="A0AA86TUM1"/>
<sequence length="183" mass="21778">MFQINISLSFDFRDLYINEVKHLRSLVSLQFNNNCIESLKPHQFLKNLEVLNFSNNLVDNVEHLIYLRNMTKLKKLICFKNKFCQNENFEQKLRAVLVSTAEELYCYDIEFNSAEVLHALDLISKLFHKKGVIISQIFLALAHVPSPQLSMVTPIQYHYHYFNQLENYQQQELLQEYILFLLE</sequence>
<evidence type="ECO:0000313" key="1">
    <source>
        <dbReference type="EMBL" id="CAI9929319.1"/>
    </source>
</evidence>
<gene>
    <name evidence="1" type="ORF">HINF_LOCUS16964</name>
    <name evidence="2" type="ORF">HINF_LOCUS78744</name>
</gene>
<reference evidence="1" key="1">
    <citation type="submission" date="2023-06" db="EMBL/GenBank/DDBJ databases">
        <authorList>
            <person name="Kurt Z."/>
        </authorList>
    </citation>
    <scope>NUCLEOTIDE SEQUENCE</scope>
</reference>
<dbReference type="Proteomes" id="UP001642409">
    <property type="component" value="Unassembled WGS sequence"/>
</dbReference>
<dbReference type="Gene3D" id="3.80.10.10">
    <property type="entry name" value="Ribonuclease Inhibitor"/>
    <property type="match status" value="1"/>
</dbReference>
<dbReference type="EMBL" id="CATOUU010000432">
    <property type="protein sequence ID" value="CAI9929319.1"/>
    <property type="molecule type" value="Genomic_DNA"/>
</dbReference>
<protein>
    <submittedName>
        <fullName evidence="1">Leucine-rich repeat domain superfamily</fullName>
    </submittedName>
    <submittedName>
        <fullName evidence="2">Leucine-rich_repeat domain superfamily</fullName>
    </submittedName>
</protein>